<dbReference type="EMBL" id="KJ201886">
    <property type="protein sequence ID" value="AJQ17331.1"/>
    <property type="molecule type" value="Genomic_DNA"/>
</dbReference>
<sequence>MKVLTFKNDTVSVGDIFVSSWGYEQTNVTFYQVLSVHGKKTVTVREIRANSEYTDSMVGFKTPVLNDFTGECFKRQIKDFGDELAIKIEDFETAYKTLPEEKHRFSSYY</sequence>
<dbReference type="GeneID" id="75204724"/>
<gene>
    <name evidence="1" type="ORF">pSF07202_014</name>
</gene>
<proteinExistence type="predicted"/>
<reference evidence="1" key="1">
    <citation type="submission" date="2014-01" db="EMBL/GenBank/DDBJ databases">
        <title>The resistance and spreading mechanisms of plasmid-mediated fluoroquinolone resistance genes.</title>
        <authorList>
            <person name="Pu X.-Y."/>
            <person name="Pan J.-C."/>
            <person name="Zhang W."/>
            <person name="Chen H."/>
            <person name="Zhu C."/>
        </authorList>
    </citation>
    <scope>NUCLEOTIDE SEQUENCE</scope>
    <source>
        <strain evidence="1">072</strain>
        <plasmid evidence="1">pSF07202</plasmid>
    </source>
</reference>
<name>A0A0C5PXL4_SHIFL</name>
<accession>A0A0C5PXL4</accession>
<geneLocation type="plasmid" evidence="1">
    <name>pSF07202</name>
</geneLocation>
<protein>
    <recommendedName>
        <fullName evidence="2">YagA protein</fullName>
    </recommendedName>
</protein>
<dbReference type="RefSeq" id="WP_000866648.1">
    <property type="nucleotide sequence ID" value="NZ_CP020341.1"/>
</dbReference>
<evidence type="ECO:0008006" key="2">
    <source>
        <dbReference type="Google" id="ProtNLM"/>
    </source>
</evidence>
<keyword evidence="1" id="KW-0614">Plasmid</keyword>
<evidence type="ECO:0000313" key="1">
    <source>
        <dbReference type="EMBL" id="AJQ17331.1"/>
    </source>
</evidence>
<organism evidence="1">
    <name type="scientific">Shigella flexneri 4c</name>
    <dbReference type="NCBI Taxonomy" id="1617964"/>
    <lineage>
        <taxon>Bacteria</taxon>
        <taxon>Pseudomonadati</taxon>
        <taxon>Pseudomonadota</taxon>
        <taxon>Gammaproteobacteria</taxon>
        <taxon>Enterobacterales</taxon>
        <taxon>Enterobacteriaceae</taxon>
        <taxon>Shigella</taxon>
    </lineage>
</organism>
<dbReference type="AlphaFoldDB" id="A0A0C5PXL4"/>